<dbReference type="PANTHER" id="PTHR16487">
    <property type="entry name" value="PPP4R2-RELATED PROTEIN"/>
    <property type="match status" value="1"/>
</dbReference>
<feature type="compositionally biased region" description="Polar residues" evidence="2">
    <location>
        <begin position="1114"/>
        <end position="1125"/>
    </location>
</feature>
<organism evidence="3 4">
    <name type="scientific">Rhodotorula toruloides</name>
    <name type="common">Yeast</name>
    <name type="synonym">Rhodosporidium toruloides</name>
    <dbReference type="NCBI Taxonomy" id="5286"/>
    <lineage>
        <taxon>Eukaryota</taxon>
        <taxon>Fungi</taxon>
        <taxon>Dikarya</taxon>
        <taxon>Basidiomycota</taxon>
        <taxon>Pucciniomycotina</taxon>
        <taxon>Microbotryomycetes</taxon>
        <taxon>Sporidiobolales</taxon>
        <taxon>Sporidiobolaceae</taxon>
        <taxon>Rhodotorula</taxon>
    </lineage>
</organism>
<feature type="compositionally biased region" description="Polar residues" evidence="2">
    <location>
        <begin position="934"/>
        <end position="944"/>
    </location>
</feature>
<dbReference type="GO" id="GO:0005634">
    <property type="term" value="C:nucleus"/>
    <property type="evidence" value="ECO:0007669"/>
    <property type="project" value="TreeGrafter"/>
</dbReference>
<dbReference type="Pfam" id="PF09184">
    <property type="entry name" value="PPP4R2"/>
    <property type="match status" value="1"/>
</dbReference>
<dbReference type="GO" id="GO:0019888">
    <property type="term" value="F:protein phosphatase regulator activity"/>
    <property type="evidence" value="ECO:0007669"/>
    <property type="project" value="InterPro"/>
</dbReference>
<dbReference type="GO" id="GO:0030289">
    <property type="term" value="C:protein phosphatase 4 complex"/>
    <property type="evidence" value="ECO:0007669"/>
    <property type="project" value="InterPro"/>
</dbReference>
<dbReference type="InterPro" id="IPR015267">
    <property type="entry name" value="PPP4R2"/>
</dbReference>
<protein>
    <submittedName>
        <fullName evidence="3">BY PROTMAP: gi|342320789|gb|EGU12728.1| Proteophosphoglycan 5 [Rhodotorula glutinis ATCC 204091]</fullName>
    </submittedName>
</protein>
<feature type="region of interest" description="Disordered" evidence="2">
    <location>
        <begin position="229"/>
        <end position="367"/>
    </location>
</feature>
<accession>A0A0K3CP06</accession>
<feature type="compositionally biased region" description="Low complexity" evidence="2">
    <location>
        <begin position="965"/>
        <end position="991"/>
    </location>
</feature>
<keyword evidence="4" id="KW-1185">Reference proteome</keyword>
<dbReference type="Proteomes" id="UP000199069">
    <property type="component" value="Unassembled WGS sequence"/>
</dbReference>
<dbReference type="PANTHER" id="PTHR16487:SF0">
    <property type="entry name" value="PROTEIN PHOSPHATASE 4 REGULATORY SUBUNIT 2-RELATED"/>
    <property type="match status" value="1"/>
</dbReference>
<evidence type="ECO:0000256" key="2">
    <source>
        <dbReference type="SAM" id="MobiDB-lite"/>
    </source>
</evidence>
<evidence type="ECO:0000313" key="4">
    <source>
        <dbReference type="Proteomes" id="UP000199069"/>
    </source>
</evidence>
<feature type="region of interest" description="Disordered" evidence="2">
    <location>
        <begin position="1104"/>
        <end position="1134"/>
    </location>
</feature>
<comment type="similarity">
    <text evidence="1">Belongs to the PPP4R2 family.</text>
</comment>
<reference evidence="3 4" key="1">
    <citation type="submission" date="2015-07" db="EMBL/GenBank/DDBJ databases">
        <authorList>
            <person name="Cajimat M.N.B."/>
            <person name="Milazzo M.L."/>
            <person name="Fulhorst C.F."/>
        </authorList>
    </citation>
    <scope>NUCLEOTIDE SEQUENCE [LARGE SCALE GENOMIC DNA]</scope>
    <source>
        <strain evidence="3">Single colony</strain>
    </source>
</reference>
<feature type="region of interest" description="Disordered" evidence="2">
    <location>
        <begin position="670"/>
        <end position="697"/>
    </location>
</feature>
<sequence>MPNKAANGCAFLSLFPHYRHRTHSRDNNSADAVPQPELSANFEWQPTFDELLEQTASTNVVDADWPILKDMIKHKLAEAISNFLAMGPPWPLAPEDALQARGRAYNTLDSFTGPPFTIQRLCELSLYPRRQYTSLPKYLRAVNRVLSVTSEKSAFSEDWDSEEPLASTSATTIENSLGVVSQGVVLSPAHPSVSPSAVATRRPVPSPSASPRASPKVVPLLSPIPWLRKSDTASANGDVDPMCLSSPPPASSPRNPPISLPPTIPPGSATDPQLSPPKALHETATPTGGLVDEVDPGSGGKETAEPVALSSATTLSPERERTGASSPGKALSPKDLLETSTLQQRFVRASSPKVEMPLGSKTGGNGAAAEQADLMESHASRTMQTDSDVPLEHAHRAYVASLASQLVPDALTTCDQLLSLALPSPSRPLTPLAIGHDERNIDFWDDRKVRECEKGASEVERWEMSKGQVEEVKRVRKDLADAVKEAQEVEETSLTADVWLFPPRLSDDLLLARTDKSRWETGMATFDPSELVSNLLKPLAEALAPDFDADLLALEQVPVPAELYDLKLVATPDQLAHVKETRLDFVQKAKEAKSSALANVNEQEWPEMVGSLELPKSPRIGSPPIFPRPKSAFVDPAADSIHAFLPSEVSAYPSSPRGADYLRAEWEREDALSLPPSSPPTSTRSEKVNGPQQVWSSSQVGELPLNDDLRIELPAFGREKQIKSAQIEAESWWEGVSAFGEDEDEVDQIDSDYEDDAPSVTTTSDAYAHGKRRWDVLSSDQTVGEHRPDNEGEVIAQARLPVPKLALVSSKLPATPTLPRPADFARKSGTPFAQSLLPGLRSLTIELSWQAWSLPPGQTLGDVLDDGGADFAAPDDIAGLLPSIDATPQPDNDLDLTSDALTISATCPQSSSDETLSPRIRAFGLDSKYLERQQPTVAESQQEVEQGFQPRASISDAEQDEAETGAAALLQLASSGSSASPGSPEAAVSPAHDQQPGDDLSHAGPSDDSSDFGFIFPSSSLDDEEGGTIKPEAAEMEDGLHVTKHDMRLPTPAHLDEPVASKASPTAEVAIPLPPASTWSMASALDQFLAARGAQLSTSVAMMRPAKQRKGSPQPETVTAPQQRSSPPPGAIPFTAPPFIAHSSHLRSTSDTIRIVGFHSIFQLRSHFLALQQNGILPVHRPSRFPTSSNEIFEPHLIIHPSAAVLYIKLASLIGNAVPSPTQSTSTRAEPIFTTLARLSERFDRLVVILEEQQTRVGSVKSYSFTPPVLAALNQLATALSEYRDGQHGIELALSKGADQSAELTRRFVDWLRDKGDETEDLPVVNMWDGRTWLRDDPTEDEAALLQQPDLNELSASAILAIASLNDFLGMSASDRRAVFGSIVGFGRIDRISHALGNQSRPGSSASFKSVEFDAQPVQPLSTIAASGQDGLWDDEDDYDFSEFVNISQ</sequence>
<evidence type="ECO:0000256" key="1">
    <source>
        <dbReference type="ARBA" id="ARBA00009207"/>
    </source>
</evidence>
<feature type="compositionally biased region" description="Pro residues" evidence="2">
    <location>
        <begin position="246"/>
        <end position="265"/>
    </location>
</feature>
<dbReference type="STRING" id="5286.A0A0K3CP06"/>
<proteinExistence type="inferred from homology"/>
<feature type="compositionally biased region" description="Low complexity" evidence="2">
    <location>
        <begin position="672"/>
        <end position="683"/>
    </location>
</feature>
<name>A0A0K3CP06_RHOTO</name>
<feature type="region of interest" description="Disordered" evidence="2">
    <location>
        <begin position="934"/>
        <end position="1027"/>
    </location>
</feature>
<dbReference type="OMA" id="GHDERNI"/>
<dbReference type="GO" id="GO:0005737">
    <property type="term" value="C:cytoplasm"/>
    <property type="evidence" value="ECO:0007669"/>
    <property type="project" value="TreeGrafter"/>
</dbReference>
<dbReference type="EMBL" id="CWKI01000017">
    <property type="protein sequence ID" value="CTR11339.1"/>
    <property type="molecule type" value="Genomic_DNA"/>
</dbReference>
<gene>
    <name evidence="3" type="primary">FGENESH: predicted gene_17.58</name>
    <name evidence="3" type="ORF">BN2166_0072000</name>
</gene>
<feature type="region of interest" description="Disordered" evidence="2">
    <location>
        <begin position="189"/>
        <end position="217"/>
    </location>
</feature>
<evidence type="ECO:0000313" key="3">
    <source>
        <dbReference type="EMBL" id="CTR11339.1"/>
    </source>
</evidence>